<comment type="subcellular location">
    <subcellularLocation>
        <location evidence="1 7">Cell membrane</location>
        <topology evidence="1 7">Multi-pass membrane protein</topology>
    </subcellularLocation>
</comment>
<evidence type="ECO:0000313" key="11">
    <source>
        <dbReference type="Proteomes" id="UP000053096"/>
    </source>
</evidence>
<evidence type="ECO:0000313" key="9">
    <source>
        <dbReference type="EMBL" id="ANY16766.1"/>
    </source>
</evidence>
<evidence type="ECO:0000256" key="2">
    <source>
        <dbReference type="ARBA" id="ARBA00022448"/>
    </source>
</evidence>
<reference evidence="10 11" key="1">
    <citation type="submission" date="2015-09" db="EMBL/GenBank/DDBJ databases">
        <authorList>
            <person name="Jackson K.R."/>
            <person name="Lunt B.L."/>
            <person name="Fisher J.N.B."/>
            <person name="Gardner A.V."/>
            <person name="Bailey M.E."/>
            <person name="Deus L.M."/>
            <person name="Earl A.S."/>
            <person name="Gibby P.D."/>
            <person name="Hartmann K.A."/>
            <person name="Liu J.E."/>
            <person name="Manci A.M."/>
            <person name="Nielsen D.A."/>
            <person name="Solomon M.B."/>
            <person name="Breakwell D.P."/>
            <person name="Burnett S.H."/>
            <person name="Grose J.H."/>
        </authorList>
    </citation>
    <scope>NUCLEOTIDE SEQUENCE [LARGE SCALE GENOMIC DNA]</scope>
    <source>
        <strain evidence="10 11">2789STDY5608636</strain>
    </source>
</reference>
<gene>
    <name evidence="10" type="primary">gsiC_8</name>
    <name evidence="9" type="ORF">BBN53_13250</name>
    <name evidence="10" type="ORF">ERS370011_02810</name>
</gene>
<dbReference type="EMBL" id="CYTV01000007">
    <property type="protein sequence ID" value="CUI90808.1"/>
    <property type="molecule type" value="Genomic_DNA"/>
</dbReference>
<evidence type="ECO:0000313" key="10">
    <source>
        <dbReference type="EMBL" id="CUI90808.1"/>
    </source>
</evidence>
<dbReference type="InterPro" id="IPR035906">
    <property type="entry name" value="MetI-like_sf"/>
</dbReference>
<dbReference type="EMBL" id="CP016440">
    <property type="protein sequence ID" value="ANY16766.1"/>
    <property type="molecule type" value="Genomic_DNA"/>
</dbReference>
<evidence type="ECO:0000313" key="12">
    <source>
        <dbReference type="Proteomes" id="UP000092950"/>
    </source>
</evidence>
<sequence length="317" mass="34089">MTLLRLIGRRLVWALITLWLVSVFIFMAVELMPGDAAEALLGKDATPQAVENLRRALRLDEPAATRYVEWLGDMAAGNAGQSLVTGMPIAPVLSERLGNTLFLAVSAAVVAVPLALALGLLSALKQGTAADRVISVVSLASISFPEFFMGYVLLLVFGLQLGWLPVLSTVNPDMALGERVLRIVLPALTLVCMVMAYMMRMTRAAVINVLSHPYIEMARLKGCSPGQIVLRHAFINAVGPIINVVAISLAYLVVGVVVVEVIFTYPGMGQWMVDAVSKRDIQVVQVCGLVFGAAYIGLNLVADVTALAFNPKLRHPR</sequence>
<evidence type="ECO:0000256" key="5">
    <source>
        <dbReference type="ARBA" id="ARBA00022989"/>
    </source>
</evidence>
<evidence type="ECO:0000256" key="6">
    <source>
        <dbReference type="ARBA" id="ARBA00023136"/>
    </source>
</evidence>
<dbReference type="RefSeq" id="WP_043208770.1">
    <property type="nucleotide sequence ID" value="NZ_CAJGUP010000239.1"/>
</dbReference>
<feature type="domain" description="ABC transmembrane type-1" evidence="8">
    <location>
        <begin position="97"/>
        <end position="302"/>
    </location>
</feature>
<keyword evidence="5 7" id="KW-1133">Transmembrane helix</keyword>
<dbReference type="Gene3D" id="1.10.3720.10">
    <property type="entry name" value="MetI-like"/>
    <property type="match status" value="1"/>
</dbReference>
<accession>A0A0M7G6T7</accession>
<dbReference type="Pfam" id="PF00528">
    <property type="entry name" value="BPD_transp_1"/>
    <property type="match status" value="1"/>
</dbReference>
<dbReference type="GO" id="GO:0071916">
    <property type="term" value="F:dipeptide transmembrane transporter activity"/>
    <property type="evidence" value="ECO:0007669"/>
    <property type="project" value="TreeGrafter"/>
</dbReference>
<evidence type="ECO:0000259" key="8">
    <source>
        <dbReference type="PROSITE" id="PS50928"/>
    </source>
</evidence>
<dbReference type="InterPro" id="IPR045621">
    <property type="entry name" value="BPD_transp_1_N"/>
</dbReference>
<dbReference type="SUPFAM" id="SSF161098">
    <property type="entry name" value="MetI-like"/>
    <property type="match status" value="1"/>
</dbReference>
<dbReference type="PROSITE" id="PS50928">
    <property type="entry name" value="ABC_TM1"/>
    <property type="match status" value="1"/>
</dbReference>
<organism evidence="10 11">
    <name type="scientific">Bordetella pseudohinzii</name>
    <dbReference type="NCBI Taxonomy" id="1331258"/>
    <lineage>
        <taxon>Bacteria</taxon>
        <taxon>Pseudomonadati</taxon>
        <taxon>Pseudomonadota</taxon>
        <taxon>Betaproteobacteria</taxon>
        <taxon>Burkholderiales</taxon>
        <taxon>Alcaligenaceae</taxon>
        <taxon>Bordetella</taxon>
    </lineage>
</organism>
<keyword evidence="6 7" id="KW-0472">Membrane</keyword>
<evidence type="ECO:0000256" key="1">
    <source>
        <dbReference type="ARBA" id="ARBA00004651"/>
    </source>
</evidence>
<protein>
    <submittedName>
        <fullName evidence="9">ABC transporter permease</fullName>
    </submittedName>
    <submittedName>
        <fullName evidence="10">Glutathione transport system permease protein gsiC</fullName>
    </submittedName>
</protein>
<dbReference type="GO" id="GO:0005886">
    <property type="term" value="C:plasma membrane"/>
    <property type="evidence" value="ECO:0007669"/>
    <property type="project" value="UniProtKB-SubCell"/>
</dbReference>
<keyword evidence="4 7" id="KW-0812">Transmembrane</keyword>
<dbReference type="InterPro" id="IPR000515">
    <property type="entry name" value="MetI-like"/>
</dbReference>
<accession>A0A0J6C325</accession>
<name>A0A0J6C325_9BORD</name>
<keyword evidence="2 7" id="KW-0813">Transport</keyword>
<dbReference type="OrthoDB" id="9803623at2"/>
<feature type="transmembrane region" description="Helical" evidence="7">
    <location>
        <begin position="101"/>
        <end position="121"/>
    </location>
</feature>
<dbReference type="PANTHER" id="PTHR43163:SF6">
    <property type="entry name" value="DIPEPTIDE TRANSPORT SYSTEM PERMEASE PROTEIN DPPB-RELATED"/>
    <property type="match status" value="1"/>
</dbReference>
<feature type="transmembrane region" description="Helical" evidence="7">
    <location>
        <begin position="133"/>
        <end position="159"/>
    </location>
</feature>
<dbReference type="CDD" id="cd06261">
    <property type="entry name" value="TM_PBP2"/>
    <property type="match status" value="1"/>
</dbReference>
<dbReference type="AlphaFoldDB" id="A0A0J6C325"/>
<feature type="transmembrane region" description="Helical" evidence="7">
    <location>
        <begin position="12"/>
        <end position="32"/>
    </location>
</feature>
<evidence type="ECO:0000256" key="7">
    <source>
        <dbReference type="RuleBase" id="RU363032"/>
    </source>
</evidence>
<evidence type="ECO:0000256" key="4">
    <source>
        <dbReference type="ARBA" id="ARBA00022692"/>
    </source>
</evidence>
<dbReference type="Proteomes" id="UP000092950">
    <property type="component" value="Chromosome"/>
</dbReference>
<reference evidence="9 12" key="2">
    <citation type="submission" date="2016-07" db="EMBL/GenBank/DDBJ databases">
        <title>Complete genome sequences of Bordetella pseudohinzii.</title>
        <authorList>
            <person name="Spilker T."/>
            <person name="Darrah R."/>
            <person name="LiPuma J.J."/>
        </authorList>
    </citation>
    <scope>NUCLEOTIDE SEQUENCE [LARGE SCALE GENOMIC DNA]</scope>
    <source>
        <strain evidence="9 12">HI4681</strain>
    </source>
</reference>
<proteinExistence type="inferred from homology"/>
<feature type="transmembrane region" description="Helical" evidence="7">
    <location>
        <begin position="179"/>
        <end position="198"/>
    </location>
</feature>
<feature type="transmembrane region" description="Helical" evidence="7">
    <location>
        <begin position="241"/>
        <end position="263"/>
    </location>
</feature>
<feature type="transmembrane region" description="Helical" evidence="7">
    <location>
        <begin position="283"/>
        <end position="309"/>
    </location>
</feature>
<dbReference type="KEGG" id="bpdz:BBN53_13250"/>
<dbReference type="Proteomes" id="UP000053096">
    <property type="component" value="Unassembled WGS sequence"/>
</dbReference>
<dbReference type="PANTHER" id="PTHR43163">
    <property type="entry name" value="DIPEPTIDE TRANSPORT SYSTEM PERMEASE PROTEIN DPPB-RELATED"/>
    <property type="match status" value="1"/>
</dbReference>
<keyword evidence="12" id="KW-1185">Reference proteome</keyword>
<dbReference type="Pfam" id="PF19300">
    <property type="entry name" value="BPD_transp_1_N"/>
    <property type="match status" value="1"/>
</dbReference>
<evidence type="ECO:0000256" key="3">
    <source>
        <dbReference type="ARBA" id="ARBA00022475"/>
    </source>
</evidence>
<keyword evidence="3" id="KW-1003">Cell membrane</keyword>
<comment type="similarity">
    <text evidence="7">Belongs to the binding-protein-dependent transport system permease family.</text>
</comment>